<dbReference type="PANTHER" id="PTHR35564">
    <property type="match status" value="1"/>
</dbReference>
<protein>
    <submittedName>
        <fullName evidence="1">Type VI secretion system baseplate subunit TssG</fullName>
    </submittedName>
</protein>
<evidence type="ECO:0000313" key="2">
    <source>
        <dbReference type="Proteomes" id="UP000245212"/>
    </source>
</evidence>
<gene>
    <name evidence="1" type="primary">tssG</name>
    <name evidence="1" type="ORF">DD235_00980</name>
</gene>
<reference evidence="2" key="1">
    <citation type="submission" date="2018-05" db="EMBL/GenBank/DDBJ databases">
        <authorList>
            <person name="Li Y."/>
        </authorList>
    </citation>
    <scope>NUCLEOTIDE SEQUENCE [LARGE SCALE GENOMIC DNA]</scope>
    <source>
        <strain evidence="2">3d-2-2</strain>
    </source>
</reference>
<accession>A0A2V1K7A4</accession>
<keyword evidence="2" id="KW-1185">Reference proteome</keyword>
<sequence>MTTVSQGVGDTGTGLSLEADNYAFFQLLRLLRRMQGDEAAFHAGVRVRPTLSLAFPETDVQSARRDEDGQWQVEANFFGLYGVTSPLPTFYTEDLIDEAMQGQSSMRDFLDILHAALYPLLYRAWEKYRLWLQIDEQGDMARLDQLFALVGLQARPQQAPMARALLPYAGLFGQRPRSALGLESLLGQLLKGAPVRVEPCAERAVAIPHVAQCRLGAQAHVLGECAVLGQRVRDRAGNLLIVVGPVTADAFMDLLPGAAGFERIRQTLAHYLEAPLRCMLHLLIVPGQRRAATLGQGWSRLGEQTWLGGPVTGWDRLPLRAVRFPLTRN</sequence>
<dbReference type="AlphaFoldDB" id="A0A2V1K7A4"/>
<dbReference type="PANTHER" id="PTHR35564:SF3">
    <property type="entry name" value="TYPE VI SECRETION SYSTEM BASEPLATE SUBUNIT TSSG"/>
    <property type="match status" value="1"/>
</dbReference>
<name>A0A2V1K7A4_9BURK</name>
<dbReference type="RefSeq" id="WP_109060199.1">
    <property type="nucleotide sequence ID" value="NZ_QETA01000001.1"/>
</dbReference>
<evidence type="ECO:0000313" key="1">
    <source>
        <dbReference type="EMBL" id="PWF25549.1"/>
    </source>
</evidence>
<proteinExistence type="predicted"/>
<dbReference type="NCBIfam" id="TIGR03347">
    <property type="entry name" value="VI_chp_1"/>
    <property type="match status" value="1"/>
</dbReference>
<dbReference type="InterPro" id="IPR010732">
    <property type="entry name" value="T6SS_TssG-like"/>
</dbReference>
<dbReference type="Proteomes" id="UP000245212">
    <property type="component" value="Unassembled WGS sequence"/>
</dbReference>
<dbReference type="EMBL" id="QETA01000001">
    <property type="protein sequence ID" value="PWF25549.1"/>
    <property type="molecule type" value="Genomic_DNA"/>
</dbReference>
<comment type="caution">
    <text evidence="1">The sequence shown here is derived from an EMBL/GenBank/DDBJ whole genome shotgun (WGS) entry which is preliminary data.</text>
</comment>
<organism evidence="1 2">
    <name type="scientific">Corticimicrobacter populi</name>
    <dbReference type="NCBI Taxonomy" id="2175229"/>
    <lineage>
        <taxon>Bacteria</taxon>
        <taxon>Pseudomonadati</taxon>
        <taxon>Pseudomonadota</taxon>
        <taxon>Betaproteobacteria</taxon>
        <taxon>Burkholderiales</taxon>
        <taxon>Alcaligenaceae</taxon>
        <taxon>Corticimicrobacter</taxon>
    </lineage>
</organism>
<dbReference type="Pfam" id="PF06996">
    <property type="entry name" value="T6SS_TssG"/>
    <property type="match status" value="1"/>
</dbReference>